<gene>
    <name evidence="2" type="ORF">G5B91_04665</name>
    <name evidence="1" type="ORF">I5I61_10820</name>
</gene>
<dbReference type="PANTHER" id="PTHR36152:SF5">
    <property type="entry name" value="PROTEIN HCP1"/>
    <property type="match status" value="1"/>
</dbReference>
<dbReference type="KEGG" id="pnt:G5B91_04665"/>
<evidence type="ECO:0000313" key="4">
    <source>
        <dbReference type="Proteomes" id="UP000608450"/>
    </source>
</evidence>
<evidence type="ECO:0000313" key="1">
    <source>
        <dbReference type="EMBL" id="MBG6287936.1"/>
    </source>
</evidence>
<dbReference type="Proteomes" id="UP000608450">
    <property type="component" value="Unassembled WGS sequence"/>
</dbReference>
<reference evidence="1 4" key="2">
    <citation type="submission" date="2020-11" db="EMBL/GenBank/DDBJ databases">
        <title>Enhanced detection system for hospital associated transmission using whole genome sequencing surveillance.</title>
        <authorList>
            <person name="Harrison L.H."/>
            <person name="Van Tyne D."/>
            <person name="Marsh J.W."/>
            <person name="Griffith M.P."/>
            <person name="Snyder D.J."/>
            <person name="Cooper V.S."/>
            <person name="Mustapha M."/>
        </authorList>
    </citation>
    <scope>NUCLEOTIDE SEQUENCE [LARGE SCALE GENOMIC DNA]</scope>
    <source>
        <strain evidence="1 4">PSA00705</strain>
    </source>
</reference>
<dbReference type="AlphaFoldDB" id="A0A6G6IQX2"/>
<sequence>MSVDMYLKVDGAVGESKDANHKEWSDLISLDWGASQPGSMTTGGGGGIGKVSFNDLNVVARLDKAAPAIMKYCASGKHIGTVEISVCKAGGTQMEYSKFTLEDVLVTSVSYTAAQDGDALLVNYSFQAGKVKQQYWEQTAQGGKGAENLVAWNIKENREA</sequence>
<dbReference type="InterPro" id="IPR036624">
    <property type="entry name" value="Hcp1-lik_sf"/>
</dbReference>
<dbReference type="PANTHER" id="PTHR36152">
    <property type="entry name" value="CYTOPLASMIC PROTEIN-RELATED"/>
    <property type="match status" value="1"/>
</dbReference>
<name>A0A6G6IQX2_PSENT</name>
<proteinExistence type="predicted"/>
<accession>A0A6G6IQX2</accession>
<protein>
    <submittedName>
        <fullName evidence="2">Type VI secretion system tube protein Hcp</fullName>
    </submittedName>
</protein>
<dbReference type="RefSeq" id="WP_024763004.1">
    <property type="nucleotide sequence ID" value="NZ_CP049140.1"/>
</dbReference>
<dbReference type="Gene3D" id="2.30.110.20">
    <property type="entry name" value="Hcp1-like"/>
    <property type="match status" value="1"/>
</dbReference>
<dbReference type="InterPro" id="IPR053165">
    <property type="entry name" value="HSI-I_assembly_Hcp1"/>
</dbReference>
<organism evidence="2 3">
    <name type="scientific">Pseudomonas nitroreducens</name>
    <dbReference type="NCBI Taxonomy" id="46680"/>
    <lineage>
        <taxon>Bacteria</taxon>
        <taxon>Pseudomonadati</taxon>
        <taxon>Pseudomonadota</taxon>
        <taxon>Gammaproteobacteria</taxon>
        <taxon>Pseudomonadales</taxon>
        <taxon>Pseudomonadaceae</taxon>
        <taxon>Pseudomonas</taxon>
    </lineage>
</organism>
<dbReference type="Pfam" id="PF05638">
    <property type="entry name" value="T6SS_HCP"/>
    <property type="match status" value="1"/>
</dbReference>
<evidence type="ECO:0000313" key="2">
    <source>
        <dbReference type="EMBL" id="QIE85596.1"/>
    </source>
</evidence>
<dbReference type="Proteomes" id="UP000501063">
    <property type="component" value="Chromosome"/>
</dbReference>
<dbReference type="SUPFAM" id="SSF141452">
    <property type="entry name" value="Hcp1-like"/>
    <property type="match status" value="1"/>
</dbReference>
<dbReference type="EMBL" id="JADTFC010000021">
    <property type="protein sequence ID" value="MBG6287936.1"/>
    <property type="molecule type" value="Genomic_DNA"/>
</dbReference>
<evidence type="ECO:0000313" key="3">
    <source>
        <dbReference type="Proteomes" id="UP000501063"/>
    </source>
</evidence>
<dbReference type="EMBL" id="CP049140">
    <property type="protein sequence ID" value="QIE85596.1"/>
    <property type="molecule type" value="Genomic_DNA"/>
</dbReference>
<dbReference type="InterPro" id="IPR008514">
    <property type="entry name" value="T6SS_Hcp"/>
</dbReference>
<keyword evidence="4" id="KW-1185">Reference proteome</keyword>
<reference evidence="2 3" key="1">
    <citation type="submission" date="2020-02" db="EMBL/GenBank/DDBJ databases">
        <title>Integrative conjugative elements (ICEs) and plasmids drive adaptation of Pseudomonas nitroreducens strain HBP1 to wastewater environment.</title>
        <authorList>
            <person name="Sentchilo V."/>
            <person name="Carraro N."/>
            <person name="Bertelli C."/>
            <person name="van der Meer J.R."/>
        </authorList>
    </citation>
    <scope>NUCLEOTIDE SEQUENCE [LARGE SCALE GENOMIC DNA]</scope>
    <source>
        <strain evidence="2 3">HBP1</strain>
    </source>
</reference>